<dbReference type="AlphaFoldDB" id="A0A2V3IF73"/>
<dbReference type="EMBL" id="NBIV01000270">
    <property type="protein sequence ID" value="PXF40668.1"/>
    <property type="molecule type" value="Genomic_DNA"/>
</dbReference>
<organism evidence="2 3">
    <name type="scientific">Gracilariopsis chorda</name>
    <dbReference type="NCBI Taxonomy" id="448386"/>
    <lineage>
        <taxon>Eukaryota</taxon>
        <taxon>Rhodophyta</taxon>
        <taxon>Florideophyceae</taxon>
        <taxon>Rhodymeniophycidae</taxon>
        <taxon>Gracilariales</taxon>
        <taxon>Gracilariaceae</taxon>
        <taxon>Gracilariopsis</taxon>
    </lineage>
</organism>
<keyword evidence="3" id="KW-1185">Reference proteome</keyword>
<comment type="caution">
    <text evidence="2">The sequence shown here is derived from an EMBL/GenBank/DDBJ whole genome shotgun (WGS) entry which is preliminary data.</text>
</comment>
<name>A0A2V3IF73_9FLOR</name>
<gene>
    <name evidence="2" type="ORF">BWQ96_09623</name>
</gene>
<proteinExistence type="predicted"/>
<evidence type="ECO:0000313" key="3">
    <source>
        <dbReference type="Proteomes" id="UP000247409"/>
    </source>
</evidence>
<sequence>MIRLRHSTSSILLLLSLAAAVLVADGFNWQTSSDAVWAMNCDFRGNDVGSAQMRGEDCSRACDLKRDCSHFAWTRYNGGTCWFKNGRSVSQSSAIPNPDPGAVCGILRSLLIANGRDSFGMTPHDPFANARPYLPIFRFDDDAGGWCFPDDKEAQRDKVCNGRFDRRAPVYVHSKQCGQYTVYQYNLWYGWQKGCVNQLFGGGRHGDDNEYVQVWTLGPSGPVARVRYNQHNGYYFREPGRGAEMHGSRPVVYIGKIAHGAYHRGCTGGKFWQTLIPNRGTDFCVGGCAYWDDFRNSEDGNFVMDEGTLRKDPSPREIDCDAPNCTPGHNSWRSPKSAACFGLNH</sequence>
<keyword evidence="1" id="KW-0732">Signal</keyword>
<dbReference type="Gene3D" id="3.50.4.10">
    <property type="entry name" value="Hepatocyte Growth Factor"/>
    <property type="match status" value="1"/>
</dbReference>
<accession>A0A2V3IF73</accession>
<dbReference type="OrthoDB" id="6330735at2759"/>
<protein>
    <recommendedName>
        <fullName evidence="4">Apple domain-containing protein</fullName>
    </recommendedName>
</protein>
<evidence type="ECO:0000256" key="1">
    <source>
        <dbReference type="SAM" id="SignalP"/>
    </source>
</evidence>
<reference evidence="2 3" key="1">
    <citation type="journal article" date="2018" name="Mol. Biol. Evol.">
        <title>Analysis of the draft genome of the red seaweed Gracilariopsis chorda provides insights into genome size evolution in Rhodophyta.</title>
        <authorList>
            <person name="Lee J."/>
            <person name="Yang E.C."/>
            <person name="Graf L."/>
            <person name="Yang J.H."/>
            <person name="Qiu H."/>
            <person name="Zel Zion U."/>
            <person name="Chan C.X."/>
            <person name="Stephens T.G."/>
            <person name="Weber A.P.M."/>
            <person name="Boo G.H."/>
            <person name="Boo S.M."/>
            <person name="Kim K.M."/>
            <person name="Shin Y."/>
            <person name="Jung M."/>
            <person name="Lee S.J."/>
            <person name="Yim H.S."/>
            <person name="Lee J.H."/>
            <person name="Bhattacharya D."/>
            <person name="Yoon H.S."/>
        </authorList>
    </citation>
    <scope>NUCLEOTIDE SEQUENCE [LARGE SCALE GENOMIC DNA]</scope>
    <source>
        <strain evidence="2 3">SKKU-2015</strain>
        <tissue evidence="2">Whole body</tissue>
    </source>
</reference>
<feature type="chain" id="PRO_5016047502" description="Apple domain-containing protein" evidence="1">
    <location>
        <begin position="27"/>
        <end position="345"/>
    </location>
</feature>
<dbReference type="Proteomes" id="UP000247409">
    <property type="component" value="Unassembled WGS sequence"/>
</dbReference>
<feature type="signal peptide" evidence="1">
    <location>
        <begin position="1"/>
        <end position="26"/>
    </location>
</feature>
<evidence type="ECO:0000313" key="2">
    <source>
        <dbReference type="EMBL" id="PXF40668.1"/>
    </source>
</evidence>
<evidence type="ECO:0008006" key="4">
    <source>
        <dbReference type="Google" id="ProtNLM"/>
    </source>
</evidence>